<feature type="domain" description="Tyr recombinase" evidence="4">
    <location>
        <begin position="131"/>
        <end position="335"/>
    </location>
</feature>
<dbReference type="InterPro" id="IPR002104">
    <property type="entry name" value="Integrase_catalytic"/>
</dbReference>
<organism evidence="5 6">
    <name type="scientific">Massilia pinisoli</name>
    <dbReference type="NCBI Taxonomy" id="1772194"/>
    <lineage>
        <taxon>Bacteria</taxon>
        <taxon>Pseudomonadati</taxon>
        <taxon>Pseudomonadota</taxon>
        <taxon>Betaproteobacteria</taxon>
        <taxon>Burkholderiales</taxon>
        <taxon>Oxalobacteraceae</taxon>
        <taxon>Telluria group</taxon>
        <taxon>Massilia</taxon>
    </lineage>
</organism>
<evidence type="ECO:0000256" key="3">
    <source>
        <dbReference type="SAM" id="MobiDB-lite"/>
    </source>
</evidence>
<dbReference type="PANTHER" id="PTHR30349">
    <property type="entry name" value="PHAGE INTEGRASE-RELATED"/>
    <property type="match status" value="1"/>
</dbReference>
<accession>A0ABT1ZK54</accession>
<gene>
    <name evidence="5" type="ORF">NX784_01610</name>
</gene>
<protein>
    <submittedName>
        <fullName evidence="5">Site-specific integrase</fullName>
    </submittedName>
</protein>
<dbReference type="InterPro" id="IPR011010">
    <property type="entry name" value="DNA_brk_join_enz"/>
</dbReference>
<dbReference type="SUPFAM" id="SSF56349">
    <property type="entry name" value="DNA breaking-rejoining enzymes"/>
    <property type="match status" value="1"/>
</dbReference>
<dbReference type="PROSITE" id="PS51898">
    <property type="entry name" value="TYR_RECOMBINASE"/>
    <property type="match status" value="1"/>
</dbReference>
<dbReference type="RefSeq" id="WP_258814943.1">
    <property type="nucleotide sequence ID" value="NZ_JANUGW010000001.1"/>
</dbReference>
<proteinExistence type="predicted"/>
<evidence type="ECO:0000313" key="6">
    <source>
        <dbReference type="Proteomes" id="UP001204151"/>
    </source>
</evidence>
<feature type="compositionally biased region" description="Basic and acidic residues" evidence="3">
    <location>
        <begin position="350"/>
        <end position="359"/>
    </location>
</feature>
<dbReference type="InterPro" id="IPR013762">
    <property type="entry name" value="Integrase-like_cat_sf"/>
</dbReference>
<feature type="region of interest" description="Disordered" evidence="3">
    <location>
        <begin position="320"/>
        <end position="359"/>
    </location>
</feature>
<keyword evidence="2" id="KW-0233">DNA recombination</keyword>
<dbReference type="Pfam" id="PF00589">
    <property type="entry name" value="Phage_integrase"/>
    <property type="match status" value="1"/>
</dbReference>
<name>A0ABT1ZK54_9BURK</name>
<sequence length="359" mass="39492">MSQPPSLANWDARPLEAFAAFVVTPDFVLTSSRQRDVPLPVSQESATVYKFMFGKFATWMLERGLRMSTVNTADLGRFIALSKDGHRDLNSKIAYRYLRLLERCFDYLGRTPNPARQAIAATDRAHLAEDAPMIALGQDDLQRFLAALPPGRGDDTEGHAGWKRRRDRAMQIVMALAGLRVAEAIGLLVDEVGRQPDIEGAIELNITPEAKHRTSYEHTATLPRAGVAELTAWLEERAELKIPGDLVFPANLAGEPLHKATVYRQTRATFERAGIGVARAGGRTLRNSFAVQQLEQGVSRSELTTALGLALERSTEAYRYARRHEAPDDDAAEGTDASAAQGNRDEPDDGADHAAPRPR</sequence>
<dbReference type="InterPro" id="IPR050090">
    <property type="entry name" value="Tyrosine_recombinase_XerCD"/>
</dbReference>
<dbReference type="EMBL" id="JANUGW010000001">
    <property type="protein sequence ID" value="MCS0580282.1"/>
    <property type="molecule type" value="Genomic_DNA"/>
</dbReference>
<dbReference type="CDD" id="cd00397">
    <property type="entry name" value="DNA_BRE_C"/>
    <property type="match status" value="1"/>
</dbReference>
<keyword evidence="1" id="KW-0229">DNA integration</keyword>
<dbReference type="PANTHER" id="PTHR30349:SF64">
    <property type="entry name" value="PROPHAGE INTEGRASE INTD-RELATED"/>
    <property type="match status" value="1"/>
</dbReference>
<dbReference type="Gene3D" id="1.10.443.10">
    <property type="entry name" value="Intergrase catalytic core"/>
    <property type="match status" value="1"/>
</dbReference>
<evidence type="ECO:0000259" key="4">
    <source>
        <dbReference type="PROSITE" id="PS51898"/>
    </source>
</evidence>
<evidence type="ECO:0000313" key="5">
    <source>
        <dbReference type="EMBL" id="MCS0580282.1"/>
    </source>
</evidence>
<evidence type="ECO:0000256" key="1">
    <source>
        <dbReference type="ARBA" id="ARBA00022908"/>
    </source>
</evidence>
<keyword evidence="6" id="KW-1185">Reference proteome</keyword>
<comment type="caution">
    <text evidence="5">The sequence shown here is derived from an EMBL/GenBank/DDBJ whole genome shotgun (WGS) entry which is preliminary data.</text>
</comment>
<evidence type="ECO:0000256" key="2">
    <source>
        <dbReference type="ARBA" id="ARBA00023172"/>
    </source>
</evidence>
<reference evidence="5 6" key="1">
    <citation type="submission" date="2022-08" db="EMBL/GenBank/DDBJ databases">
        <title>Reclassification of Massilia species as members of the genera Telluria, Duganella, Pseudoduganella, Mokoshia gen. nov. and Zemynaea gen. nov. using orthogonal and non-orthogonal genome-based approaches.</title>
        <authorList>
            <person name="Bowman J.P."/>
        </authorList>
    </citation>
    <scope>NUCLEOTIDE SEQUENCE [LARGE SCALE GENOMIC DNA]</scope>
    <source>
        <strain evidence="5 6">JCM 31316</strain>
    </source>
</reference>
<dbReference type="Proteomes" id="UP001204151">
    <property type="component" value="Unassembled WGS sequence"/>
</dbReference>